<evidence type="ECO:0000313" key="1">
    <source>
        <dbReference type="EMBL" id="MBB3984848.1"/>
    </source>
</evidence>
<name>A0A7W6DKQ5_9RHOB</name>
<dbReference type="Proteomes" id="UP000541426">
    <property type="component" value="Unassembled WGS sequence"/>
</dbReference>
<dbReference type="EMBL" id="JACIEJ010000002">
    <property type="protein sequence ID" value="MBB3984848.1"/>
    <property type="molecule type" value="Genomic_DNA"/>
</dbReference>
<organism evidence="1 2">
    <name type="scientific">Sagittula marina</name>
    <dbReference type="NCBI Taxonomy" id="943940"/>
    <lineage>
        <taxon>Bacteria</taxon>
        <taxon>Pseudomonadati</taxon>
        <taxon>Pseudomonadota</taxon>
        <taxon>Alphaproteobacteria</taxon>
        <taxon>Rhodobacterales</taxon>
        <taxon>Roseobacteraceae</taxon>
        <taxon>Sagittula</taxon>
    </lineage>
</organism>
<accession>A0A7W6DKQ5</accession>
<reference evidence="1 2" key="1">
    <citation type="submission" date="2020-08" db="EMBL/GenBank/DDBJ databases">
        <title>Genomic Encyclopedia of Type Strains, Phase IV (KMG-IV): sequencing the most valuable type-strain genomes for metagenomic binning, comparative biology and taxonomic classification.</title>
        <authorList>
            <person name="Goeker M."/>
        </authorList>
    </citation>
    <scope>NUCLEOTIDE SEQUENCE [LARGE SCALE GENOMIC DNA]</scope>
    <source>
        <strain evidence="1 2">DSM 102235</strain>
    </source>
</reference>
<gene>
    <name evidence="1" type="ORF">GGQ68_001164</name>
</gene>
<dbReference type="AlphaFoldDB" id="A0A7W6DKQ5"/>
<protein>
    <submittedName>
        <fullName evidence="1">Uncharacterized protein</fullName>
    </submittedName>
</protein>
<proteinExistence type="predicted"/>
<sequence>MARKAKKPRPEDNILRKPESWVFTDWALL</sequence>
<keyword evidence="2" id="KW-1185">Reference proteome</keyword>
<comment type="caution">
    <text evidence="1">The sequence shown here is derived from an EMBL/GenBank/DDBJ whole genome shotgun (WGS) entry which is preliminary data.</text>
</comment>
<evidence type="ECO:0000313" key="2">
    <source>
        <dbReference type="Proteomes" id="UP000541426"/>
    </source>
</evidence>